<accession>A0A5B7CV49</accession>
<comment type="caution">
    <text evidence="2">The sequence shown here is derived from an EMBL/GenBank/DDBJ whole genome shotgun (WGS) entry which is preliminary data.</text>
</comment>
<dbReference type="AlphaFoldDB" id="A0A5B7CV49"/>
<evidence type="ECO:0000313" key="3">
    <source>
        <dbReference type="Proteomes" id="UP000324222"/>
    </source>
</evidence>
<gene>
    <name evidence="2" type="ORF">E2C01_006041</name>
</gene>
<name>A0A5B7CV49_PORTR</name>
<reference evidence="2 3" key="1">
    <citation type="submission" date="2019-05" db="EMBL/GenBank/DDBJ databases">
        <title>Another draft genome of Portunus trituberculatus and its Hox gene families provides insights of decapod evolution.</title>
        <authorList>
            <person name="Jeong J.-H."/>
            <person name="Song I."/>
            <person name="Kim S."/>
            <person name="Choi T."/>
            <person name="Kim D."/>
            <person name="Ryu S."/>
            <person name="Kim W."/>
        </authorList>
    </citation>
    <scope>NUCLEOTIDE SEQUENCE [LARGE SCALE GENOMIC DNA]</scope>
    <source>
        <tissue evidence="2">Muscle</tissue>
    </source>
</reference>
<proteinExistence type="predicted"/>
<keyword evidence="3" id="KW-1185">Reference proteome</keyword>
<protein>
    <submittedName>
        <fullName evidence="2">Uncharacterized protein</fullName>
    </submittedName>
</protein>
<sequence length="184" mass="20494">MNRQEVTIVVRCSRSRRVDEWEAEAQVVPGKSHSDITHVSRPLTQGGGHERPRGQGVWEAVWTQGWRQTCWVTPLLLASPYLVHNSNQCRVSLPPFLPPSFPPFSPPSPPYPMRPPQRPPRTPVPLIASQAGNSFKWIGFASSALEDEQRTRGVILVKVSISGSKDNIQNTGVKMTNKKNGKNI</sequence>
<evidence type="ECO:0000313" key="2">
    <source>
        <dbReference type="EMBL" id="MPC13310.1"/>
    </source>
</evidence>
<dbReference type="EMBL" id="VSRR010000273">
    <property type="protein sequence ID" value="MPC13310.1"/>
    <property type="molecule type" value="Genomic_DNA"/>
</dbReference>
<evidence type="ECO:0000256" key="1">
    <source>
        <dbReference type="SAM" id="MobiDB-lite"/>
    </source>
</evidence>
<dbReference type="Proteomes" id="UP000324222">
    <property type="component" value="Unassembled WGS sequence"/>
</dbReference>
<feature type="region of interest" description="Disordered" evidence="1">
    <location>
        <begin position="32"/>
        <end position="53"/>
    </location>
</feature>
<organism evidence="2 3">
    <name type="scientific">Portunus trituberculatus</name>
    <name type="common">Swimming crab</name>
    <name type="synonym">Neptunus trituberculatus</name>
    <dbReference type="NCBI Taxonomy" id="210409"/>
    <lineage>
        <taxon>Eukaryota</taxon>
        <taxon>Metazoa</taxon>
        <taxon>Ecdysozoa</taxon>
        <taxon>Arthropoda</taxon>
        <taxon>Crustacea</taxon>
        <taxon>Multicrustacea</taxon>
        <taxon>Malacostraca</taxon>
        <taxon>Eumalacostraca</taxon>
        <taxon>Eucarida</taxon>
        <taxon>Decapoda</taxon>
        <taxon>Pleocyemata</taxon>
        <taxon>Brachyura</taxon>
        <taxon>Eubrachyura</taxon>
        <taxon>Portunoidea</taxon>
        <taxon>Portunidae</taxon>
        <taxon>Portuninae</taxon>
        <taxon>Portunus</taxon>
    </lineage>
</organism>